<gene>
    <name evidence="2" type="ORF">G1C97_2228</name>
</gene>
<name>A0A7Y0HWI6_9BIFI</name>
<organism evidence="2 3">
    <name type="scientific">Bifidobacterium olomucense</name>
    <dbReference type="NCBI Taxonomy" id="2675324"/>
    <lineage>
        <taxon>Bacteria</taxon>
        <taxon>Bacillati</taxon>
        <taxon>Actinomycetota</taxon>
        <taxon>Actinomycetes</taxon>
        <taxon>Bifidobacteriales</taxon>
        <taxon>Bifidobacteriaceae</taxon>
        <taxon>Bifidobacterium</taxon>
    </lineage>
</organism>
<evidence type="ECO:0000313" key="2">
    <source>
        <dbReference type="EMBL" id="NMM99270.1"/>
    </source>
</evidence>
<sequence length="261" mass="28961">MSETASVTVSTNLNIQSTDSSSRKPVKKTKNKGAAKAANGVRKKGEPTSENHEKSESKGSLRFLLRAAKIINGLECCDGLKPVMLQYICDHLTEEDLTEPSVEKLVFELNRTPYSGEQMKIDMSATKKFNRYSALSAIADKTGISYDDLSSIYAIQNGRLSVRTPTETLGTKESERNRTVAILCAGYCWIADRRMEIPIDEVRRIARGHYEVSRNLVKHLTAVHGFHISGEGKSKMIILQQDIFLPVFQSALSRILGHATV</sequence>
<feature type="region of interest" description="Disordered" evidence="1">
    <location>
        <begin position="1"/>
        <end position="58"/>
    </location>
</feature>
<evidence type="ECO:0000313" key="3">
    <source>
        <dbReference type="Proteomes" id="UP000543419"/>
    </source>
</evidence>
<keyword evidence="3" id="KW-1185">Reference proteome</keyword>
<feature type="compositionally biased region" description="Basic and acidic residues" evidence="1">
    <location>
        <begin position="43"/>
        <end position="58"/>
    </location>
</feature>
<accession>A0A7Y0HWI6</accession>
<dbReference type="Proteomes" id="UP000543419">
    <property type="component" value="Unassembled WGS sequence"/>
</dbReference>
<feature type="compositionally biased region" description="Polar residues" evidence="1">
    <location>
        <begin position="1"/>
        <end position="20"/>
    </location>
</feature>
<comment type="caution">
    <text evidence="2">The sequence shown here is derived from an EMBL/GenBank/DDBJ whole genome shotgun (WGS) entry which is preliminary data.</text>
</comment>
<evidence type="ECO:0000256" key="1">
    <source>
        <dbReference type="SAM" id="MobiDB-lite"/>
    </source>
</evidence>
<protein>
    <submittedName>
        <fullName evidence="2">Uncharacterized protein</fullName>
    </submittedName>
</protein>
<proteinExistence type="predicted"/>
<dbReference type="AlphaFoldDB" id="A0A7Y0HWI6"/>
<dbReference type="RefSeq" id="WP_169241826.1">
    <property type="nucleotide sequence ID" value="NZ_JAAIIG010000017.1"/>
</dbReference>
<dbReference type="EMBL" id="JAAIIG010000017">
    <property type="protein sequence ID" value="NMM99270.1"/>
    <property type="molecule type" value="Genomic_DNA"/>
</dbReference>
<feature type="compositionally biased region" description="Basic residues" evidence="1">
    <location>
        <begin position="24"/>
        <end position="33"/>
    </location>
</feature>
<reference evidence="2 3" key="1">
    <citation type="submission" date="2020-02" db="EMBL/GenBank/DDBJ databases">
        <title>Characterization of phylogenetic diversity of novel bifidobacterial species isolated in Czech ZOOs.</title>
        <authorList>
            <person name="Lugli G.A."/>
            <person name="Vera N.B."/>
            <person name="Ventura M."/>
        </authorList>
    </citation>
    <scope>NUCLEOTIDE SEQUENCE [LARGE SCALE GENOMIC DNA]</scope>
    <source>
        <strain evidence="2 3">DSM 109959</strain>
    </source>
</reference>